<dbReference type="InterPro" id="IPR013952">
    <property type="entry name" value="DUF1776_fun"/>
</dbReference>
<keyword evidence="2" id="KW-0812">Transmembrane</keyword>
<keyword evidence="2" id="KW-1133">Transmembrane helix</keyword>
<evidence type="ECO:0000313" key="3">
    <source>
        <dbReference type="EMBL" id="KAE9397356.1"/>
    </source>
</evidence>
<reference evidence="3" key="1">
    <citation type="journal article" date="2019" name="Environ. Microbiol.">
        <title>Fungal ecological strategies reflected in gene transcription - a case study of two litter decomposers.</title>
        <authorList>
            <person name="Barbi F."/>
            <person name="Kohler A."/>
            <person name="Barry K."/>
            <person name="Baskaran P."/>
            <person name="Daum C."/>
            <person name="Fauchery L."/>
            <person name="Ihrmark K."/>
            <person name="Kuo A."/>
            <person name="LaButti K."/>
            <person name="Lipzen A."/>
            <person name="Morin E."/>
            <person name="Grigoriev I.V."/>
            <person name="Henrissat B."/>
            <person name="Lindahl B."/>
            <person name="Martin F."/>
        </authorList>
    </citation>
    <scope>NUCLEOTIDE SEQUENCE</scope>
    <source>
        <strain evidence="3">JB14</strain>
    </source>
</reference>
<dbReference type="PANTHER" id="PTHR43313">
    <property type="entry name" value="SHORT-CHAIN DEHYDROGENASE/REDUCTASE FAMILY 9C"/>
    <property type="match status" value="1"/>
</dbReference>
<evidence type="ECO:0000256" key="1">
    <source>
        <dbReference type="SAM" id="MobiDB-lite"/>
    </source>
</evidence>
<protein>
    <recommendedName>
        <fullName evidence="5">DUF1776-domain-containing protein</fullName>
    </recommendedName>
</protein>
<keyword evidence="4" id="KW-1185">Reference proteome</keyword>
<evidence type="ECO:0008006" key="5">
    <source>
        <dbReference type="Google" id="ProtNLM"/>
    </source>
</evidence>
<dbReference type="Proteomes" id="UP000799118">
    <property type="component" value="Unassembled WGS sequence"/>
</dbReference>
<dbReference type="GO" id="GO:0016491">
    <property type="term" value="F:oxidoreductase activity"/>
    <property type="evidence" value="ECO:0007669"/>
    <property type="project" value="TreeGrafter"/>
</dbReference>
<sequence length="532" mass="57337">MEKLEEYLDALEEYVFASLSAASPDGLRDTVNQLWIDLTRYEKCYDWVDTHPWTAGGIAAGTLGAGLLVGYGRIYMRAKRARSLKNKAEASERRQVIVVLGGDTPFGLPLILDLEKKGYIVITSVATSEAIDALERKCHGYVRALILDPSQPDTVPVFLRSLASTLSRRFPVTAAGDPYASPASHPYIQSVISLLTLPPPSLHAPLEHVSLQHSYMSYLNVTQITPLQVIQSLLPLLRNAHVPNHGKKTIVVCLPATEAHMGLPFSAVQSMSASSTLRAVEVLRREIDVAGLTGKSETMKNIKVVVADVGAFDLGGGSPPQDVYKAMEKWTASEKVTYGPAFVSMAHQPASTSGRSWMMVFRGQGVARKPTDVSVFVNTVVGVVSNGRYGYSSVVQRLGLGKILNWIRGDRLSVGAGAKTYRVASLLPSLILNTLLNIPAFLISVRNSLLTTQPFIRPPASTPAPAPLPPSAQEQAAALVVPKKNSESSGESSNNEHSETGSEADVESNEEDQEHGMAESSWISLPEGDTTA</sequence>
<dbReference type="SUPFAM" id="SSF51735">
    <property type="entry name" value="NAD(P)-binding Rossmann-fold domains"/>
    <property type="match status" value="1"/>
</dbReference>
<feature type="compositionally biased region" description="Acidic residues" evidence="1">
    <location>
        <begin position="502"/>
        <end position="513"/>
    </location>
</feature>
<dbReference type="EMBL" id="ML769498">
    <property type="protein sequence ID" value="KAE9397356.1"/>
    <property type="molecule type" value="Genomic_DNA"/>
</dbReference>
<feature type="region of interest" description="Disordered" evidence="1">
    <location>
        <begin position="460"/>
        <end position="532"/>
    </location>
</feature>
<gene>
    <name evidence="3" type="ORF">BT96DRAFT_921555</name>
</gene>
<dbReference type="Gene3D" id="3.40.50.720">
    <property type="entry name" value="NAD(P)-binding Rossmann-like Domain"/>
    <property type="match status" value="1"/>
</dbReference>
<dbReference type="InterPro" id="IPR036291">
    <property type="entry name" value="NAD(P)-bd_dom_sf"/>
</dbReference>
<accession>A0A6A4HH74</accession>
<name>A0A6A4HH74_9AGAR</name>
<feature type="transmembrane region" description="Helical" evidence="2">
    <location>
        <begin position="55"/>
        <end position="76"/>
    </location>
</feature>
<keyword evidence="2" id="KW-0472">Membrane</keyword>
<feature type="compositionally biased region" description="Pro residues" evidence="1">
    <location>
        <begin position="460"/>
        <end position="470"/>
    </location>
</feature>
<dbReference type="PANTHER" id="PTHR43313:SF1">
    <property type="entry name" value="3BETA-HYDROXYSTEROID DEHYDROGENASE DHS-16"/>
    <property type="match status" value="1"/>
</dbReference>
<proteinExistence type="predicted"/>
<evidence type="ECO:0000256" key="2">
    <source>
        <dbReference type="SAM" id="Phobius"/>
    </source>
</evidence>
<dbReference type="Pfam" id="PF08643">
    <property type="entry name" value="DUF1776"/>
    <property type="match status" value="1"/>
</dbReference>
<organism evidence="3 4">
    <name type="scientific">Gymnopus androsaceus JB14</name>
    <dbReference type="NCBI Taxonomy" id="1447944"/>
    <lineage>
        <taxon>Eukaryota</taxon>
        <taxon>Fungi</taxon>
        <taxon>Dikarya</taxon>
        <taxon>Basidiomycota</taxon>
        <taxon>Agaricomycotina</taxon>
        <taxon>Agaricomycetes</taxon>
        <taxon>Agaricomycetidae</taxon>
        <taxon>Agaricales</taxon>
        <taxon>Marasmiineae</taxon>
        <taxon>Omphalotaceae</taxon>
        <taxon>Gymnopus</taxon>
    </lineage>
</organism>
<evidence type="ECO:0000313" key="4">
    <source>
        <dbReference type="Proteomes" id="UP000799118"/>
    </source>
</evidence>
<dbReference type="GO" id="GO:0008202">
    <property type="term" value="P:steroid metabolic process"/>
    <property type="evidence" value="ECO:0007669"/>
    <property type="project" value="TreeGrafter"/>
</dbReference>
<dbReference type="OrthoDB" id="5308060at2759"/>
<dbReference type="AlphaFoldDB" id="A0A6A4HH74"/>